<name>A0A0A8YA62_ARUDO</name>
<proteinExistence type="predicted"/>
<reference evidence="1" key="1">
    <citation type="submission" date="2014-09" db="EMBL/GenBank/DDBJ databases">
        <authorList>
            <person name="Magalhaes I.L.F."/>
            <person name="Oliveira U."/>
            <person name="Santos F.R."/>
            <person name="Vidigal T.H.D.A."/>
            <person name="Brescovit A.D."/>
            <person name="Santos A.J."/>
        </authorList>
    </citation>
    <scope>NUCLEOTIDE SEQUENCE</scope>
    <source>
        <tissue evidence="1">Shoot tissue taken approximately 20 cm above the soil surface</tissue>
    </source>
</reference>
<organism evidence="1">
    <name type="scientific">Arundo donax</name>
    <name type="common">Giant reed</name>
    <name type="synonym">Donax arundinaceus</name>
    <dbReference type="NCBI Taxonomy" id="35708"/>
    <lineage>
        <taxon>Eukaryota</taxon>
        <taxon>Viridiplantae</taxon>
        <taxon>Streptophyta</taxon>
        <taxon>Embryophyta</taxon>
        <taxon>Tracheophyta</taxon>
        <taxon>Spermatophyta</taxon>
        <taxon>Magnoliopsida</taxon>
        <taxon>Liliopsida</taxon>
        <taxon>Poales</taxon>
        <taxon>Poaceae</taxon>
        <taxon>PACMAD clade</taxon>
        <taxon>Arundinoideae</taxon>
        <taxon>Arundineae</taxon>
        <taxon>Arundo</taxon>
    </lineage>
</organism>
<reference evidence="1" key="2">
    <citation type="journal article" date="2015" name="Data Brief">
        <title>Shoot transcriptome of the giant reed, Arundo donax.</title>
        <authorList>
            <person name="Barrero R.A."/>
            <person name="Guerrero F.D."/>
            <person name="Moolhuijzen P."/>
            <person name="Goolsby J.A."/>
            <person name="Tidwell J."/>
            <person name="Bellgard S.E."/>
            <person name="Bellgard M.I."/>
        </authorList>
    </citation>
    <scope>NUCLEOTIDE SEQUENCE</scope>
    <source>
        <tissue evidence="1">Shoot tissue taken approximately 20 cm above the soil surface</tissue>
    </source>
</reference>
<dbReference type="AlphaFoldDB" id="A0A0A8YA62"/>
<evidence type="ECO:0000313" key="1">
    <source>
        <dbReference type="EMBL" id="JAD22243.1"/>
    </source>
</evidence>
<dbReference type="EMBL" id="GBRH01275652">
    <property type="protein sequence ID" value="JAD22243.1"/>
    <property type="molecule type" value="Transcribed_RNA"/>
</dbReference>
<sequence length="90" mass="10686">MFDYLIWLWLHYEWYTIDNICYVLPACSELYSNLPVILSGSFCFNEEKMFVIVFVGFVLMIQSFQCEIRGLFLMRCSQLFCPLESIVNLS</sequence>
<accession>A0A0A8YA62</accession>
<protein>
    <submittedName>
        <fullName evidence="1">Uncharacterized protein</fullName>
    </submittedName>
</protein>